<name>A0A8S9GGJ7_BRACR</name>
<accession>A0A8S9GGJ7</accession>
<proteinExistence type="predicted"/>
<dbReference type="Proteomes" id="UP000712281">
    <property type="component" value="Unassembled WGS sequence"/>
</dbReference>
<dbReference type="EMBL" id="QGKW02002005">
    <property type="protein sequence ID" value="KAF2543366.1"/>
    <property type="molecule type" value="Genomic_DNA"/>
</dbReference>
<sequence>MVLGKVFTQLKEVQLEEAHAVEESPYDKLPFPQRFLTKAQKKVISKFRKDMGDVGVRLSKISNMHDAHSSKEMCDEHLDNATKEEMSRATKAAHDKKKIMKEPHPPPLDMMPYTLTLHPMKFKDGAIEYKIKCKGMSTPFSSARSLTFITTTTNKSPSTTTNKVVTKLDKTTLKILESQTRSEKHIGYELKNLHTKVDGSYNDLNNKFLQLSSHFKALENQFASMPSTSKRPMGSLPGKSEQDPKEYCNVILSTTSSEIELRDHEKETEHKAMERVKAQAKLKVAAQILKRDEHKAEKQVEREAVQKLKEVKLEGTTEVEQSPYDKHPFPQRVLTKAQKKVISKFRKDMSAVGVKLPEISHMRDAHFQMMLIKDILAHKEEVAELLDISTLQLDPPVTPK</sequence>
<reference evidence="1" key="1">
    <citation type="submission" date="2019-12" db="EMBL/GenBank/DDBJ databases">
        <title>Genome sequencing and annotation of Brassica cretica.</title>
        <authorList>
            <person name="Studholme D.J."/>
            <person name="Sarris P.F."/>
        </authorList>
    </citation>
    <scope>NUCLEOTIDE SEQUENCE</scope>
    <source>
        <strain evidence="1">PFS-001/15</strain>
        <tissue evidence="1">Leaf</tissue>
    </source>
</reference>
<comment type="caution">
    <text evidence="1">The sequence shown here is derived from an EMBL/GenBank/DDBJ whole genome shotgun (WGS) entry which is preliminary data.</text>
</comment>
<organism evidence="1 2">
    <name type="scientific">Brassica cretica</name>
    <name type="common">Mustard</name>
    <dbReference type="NCBI Taxonomy" id="69181"/>
    <lineage>
        <taxon>Eukaryota</taxon>
        <taxon>Viridiplantae</taxon>
        <taxon>Streptophyta</taxon>
        <taxon>Embryophyta</taxon>
        <taxon>Tracheophyta</taxon>
        <taxon>Spermatophyta</taxon>
        <taxon>Magnoliopsida</taxon>
        <taxon>eudicotyledons</taxon>
        <taxon>Gunneridae</taxon>
        <taxon>Pentapetalae</taxon>
        <taxon>rosids</taxon>
        <taxon>malvids</taxon>
        <taxon>Brassicales</taxon>
        <taxon>Brassicaceae</taxon>
        <taxon>Brassiceae</taxon>
        <taxon>Brassica</taxon>
    </lineage>
</organism>
<protein>
    <submittedName>
        <fullName evidence="1">Uncharacterized protein</fullName>
    </submittedName>
</protein>
<dbReference type="AlphaFoldDB" id="A0A8S9GGJ7"/>
<evidence type="ECO:0000313" key="1">
    <source>
        <dbReference type="EMBL" id="KAF2543366.1"/>
    </source>
</evidence>
<gene>
    <name evidence="1" type="ORF">F2Q68_00029603</name>
</gene>
<evidence type="ECO:0000313" key="2">
    <source>
        <dbReference type="Proteomes" id="UP000712281"/>
    </source>
</evidence>